<dbReference type="PANTHER" id="PTHR40068">
    <property type="entry name" value="TRANSCRIPTION REPRESSOR NIAR-RELATED"/>
    <property type="match status" value="1"/>
</dbReference>
<dbReference type="InterPro" id="IPR026043">
    <property type="entry name" value="NadR"/>
</dbReference>
<feature type="binding site" evidence="1">
    <location>
        <position position="152"/>
    </location>
    <ligand>
        <name>Ni(2+)</name>
        <dbReference type="ChEBI" id="CHEBI:49786"/>
    </ligand>
</feature>
<reference evidence="5 6" key="3">
    <citation type="journal article" date="2019" name="Int. J. Syst. Evol. Microbiol.">
        <title>Anaerobacillus isosaccharinicus sp. nov., an alkaliphilic bacterium which degrades isosaccharinic acid.</title>
        <authorList>
            <person name="Bassil N.M."/>
            <person name="Lloyd J.R."/>
        </authorList>
    </citation>
    <scope>NUCLEOTIDE SEQUENCE [LARGE SCALE GENOMIC DNA]</scope>
    <source>
        <strain evidence="5 6">NB2006</strain>
    </source>
</reference>
<evidence type="ECO:0000259" key="2">
    <source>
        <dbReference type="Pfam" id="PF02829"/>
    </source>
</evidence>
<keyword evidence="1" id="KW-0533">Nickel</keyword>
<dbReference type="AlphaFoldDB" id="A0A1S2KU00"/>
<dbReference type="GO" id="GO:0046872">
    <property type="term" value="F:metal ion binding"/>
    <property type="evidence" value="ECO:0007669"/>
    <property type="project" value="UniProtKB-KW"/>
</dbReference>
<gene>
    <name evidence="5" type="ORF">AWH56_001150</name>
    <name evidence="4" type="ORF">AWH56_24390</name>
</gene>
<proteinExistence type="predicted"/>
<dbReference type="PIRSF" id="PIRSF037847">
    <property type="entry name" value="NiaR"/>
    <property type="match status" value="1"/>
</dbReference>
<dbReference type="Proteomes" id="UP000180175">
    <property type="component" value="Chromosome"/>
</dbReference>
<dbReference type="InterPro" id="IPR036390">
    <property type="entry name" value="WH_DNA-bd_sf"/>
</dbReference>
<evidence type="ECO:0000313" key="5">
    <source>
        <dbReference type="EMBL" id="QOY36335.1"/>
    </source>
</evidence>
<dbReference type="EMBL" id="LQXD01000210">
    <property type="protein sequence ID" value="OIJ03606.1"/>
    <property type="molecule type" value="Genomic_DNA"/>
</dbReference>
<evidence type="ECO:0000313" key="6">
    <source>
        <dbReference type="Proteomes" id="UP000180175"/>
    </source>
</evidence>
<dbReference type="SUPFAM" id="SSF46785">
    <property type="entry name" value="Winged helix' DNA-binding domain"/>
    <property type="match status" value="1"/>
</dbReference>
<dbReference type="Pfam" id="PF08279">
    <property type="entry name" value="HTH_11"/>
    <property type="match status" value="1"/>
</dbReference>
<feature type="domain" description="3H" evidence="2">
    <location>
        <begin position="81"/>
        <end position="177"/>
    </location>
</feature>
<dbReference type="OrthoDB" id="9792661at2"/>
<protein>
    <submittedName>
        <fullName evidence="4">Transcription repressor NadR</fullName>
    </submittedName>
</protein>
<keyword evidence="6" id="KW-1185">Reference proteome</keyword>
<evidence type="ECO:0000313" key="4">
    <source>
        <dbReference type="EMBL" id="OIJ03606.1"/>
    </source>
</evidence>
<feature type="binding site" evidence="1">
    <location>
        <position position="93"/>
    </location>
    <ligand>
        <name>Ni(2+)</name>
        <dbReference type="ChEBI" id="CHEBI:49786"/>
    </ligand>
</feature>
<sequence length="183" mass="20665">MKQQKKKVLGEERRELILQWLMNEEQPITGTLLATKTNVSRQVIVQDISILKARNFPILATAQGYVYFKEQLKTDLVSRVIACKHSPEKTAEELNIIVDYGGIVKDVAVEHPVYGDLTASLMIRNRRDVQLFITKMATTNASLLSQLTDGVHLHTIEARRKDILDEICNTLSEAGFLLSSEDN</sequence>
<evidence type="ECO:0000259" key="3">
    <source>
        <dbReference type="Pfam" id="PF08279"/>
    </source>
</evidence>
<reference evidence="4 6" key="1">
    <citation type="submission" date="2016-10" db="EMBL/GenBank/DDBJ databases">
        <title>Draft genome sequences of four alkaliphilic bacteria belonging to the Anaerobacillus genus.</title>
        <authorList>
            <person name="Bassil N.M."/>
            <person name="Lloyd J.R."/>
        </authorList>
    </citation>
    <scope>NUCLEOTIDE SEQUENCE [LARGE SCALE GENOMIC DNA]</scope>
    <source>
        <strain evidence="4 6">NB2006</strain>
    </source>
</reference>
<dbReference type="SUPFAM" id="SSF75500">
    <property type="entry name" value="Putative transcriptional regulator TM1602, C-terminal domain"/>
    <property type="match status" value="1"/>
</dbReference>
<dbReference type="RefSeq" id="WP_071319513.1">
    <property type="nucleotide sequence ID" value="NZ_CP063356.2"/>
</dbReference>
<feature type="binding site" evidence="1">
    <location>
        <position position="154"/>
    </location>
    <ligand>
        <name>Ni(2+)</name>
        <dbReference type="ChEBI" id="CHEBI:49786"/>
    </ligand>
</feature>
<dbReference type="Gene3D" id="3.30.1340.20">
    <property type="entry name" value="3H domain"/>
    <property type="match status" value="1"/>
</dbReference>
<dbReference type="KEGG" id="aia:AWH56_001150"/>
<name>A0A1S2KU00_9BACI</name>
<dbReference type="InterPro" id="IPR004173">
    <property type="entry name" value="3H_domain"/>
</dbReference>
<dbReference type="InterPro" id="IPR013196">
    <property type="entry name" value="HTH_11"/>
</dbReference>
<reference evidence="5 6" key="2">
    <citation type="journal article" date="2017" name="Genome Announc.">
        <title>Draft Genome Sequences of Four Alkaliphilic Bacteria Belonging to the Anaerobacillus Genus.</title>
        <authorList>
            <person name="Bassil N.M."/>
            <person name="Lloyd J.R."/>
        </authorList>
    </citation>
    <scope>NUCLEOTIDE SEQUENCE [LARGE SCALE GENOMIC DNA]</scope>
    <source>
        <strain evidence="5 6">NB2006</strain>
    </source>
</reference>
<dbReference type="EMBL" id="CP063356">
    <property type="protein sequence ID" value="QOY36335.1"/>
    <property type="molecule type" value="Genomic_DNA"/>
</dbReference>
<keyword evidence="1" id="KW-0479">Metal-binding</keyword>
<organism evidence="4 6">
    <name type="scientific">Anaerobacillus isosaccharinicus</name>
    <dbReference type="NCBI Taxonomy" id="1532552"/>
    <lineage>
        <taxon>Bacteria</taxon>
        <taxon>Bacillati</taxon>
        <taxon>Bacillota</taxon>
        <taxon>Bacilli</taxon>
        <taxon>Bacillales</taxon>
        <taxon>Bacillaceae</taxon>
        <taxon>Anaerobacillus</taxon>
    </lineage>
</organism>
<reference evidence="5" key="4">
    <citation type="submission" date="2020-10" db="EMBL/GenBank/DDBJ databases">
        <authorList>
            <person name="Bassil N.M."/>
            <person name="Lloyd J.R."/>
        </authorList>
    </citation>
    <scope>NUCLEOTIDE SEQUENCE</scope>
    <source>
        <strain evidence="5">NB2006</strain>
    </source>
</reference>
<dbReference type="PANTHER" id="PTHR40068:SF1">
    <property type="entry name" value="TRANSCRIPTION REPRESSOR NIAR-RELATED"/>
    <property type="match status" value="1"/>
</dbReference>
<dbReference type="InterPro" id="IPR035922">
    <property type="entry name" value="3H_dom_sf"/>
</dbReference>
<accession>A0A1S2KU00</accession>
<dbReference type="InterPro" id="IPR036388">
    <property type="entry name" value="WH-like_DNA-bd_sf"/>
</dbReference>
<dbReference type="Gene3D" id="1.10.10.10">
    <property type="entry name" value="Winged helix-like DNA-binding domain superfamily/Winged helix DNA-binding domain"/>
    <property type="match status" value="1"/>
</dbReference>
<dbReference type="Pfam" id="PF02829">
    <property type="entry name" value="3H"/>
    <property type="match status" value="1"/>
</dbReference>
<feature type="domain" description="Helix-turn-helix type 11" evidence="3">
    <location>
        <begin position="13"/>
        <end position="65"/>
    </location>
</feature>
<evidence type="ECO:0000256" key="1">
    <source>
        <dbReference type="PIRSR" id="PIRSR037847-1"/>
    </source>
</evidence>
<feature type="binding site" evidence="1">
    <location>
        <position position="85"/>
    </location>
    <ligand>
        <name>Ni(2+)</name>
        <dbReference type="ChEBI" id="CHEBI:49786"/>
    </ligand>
</feature>